<accession>A0ABT3KMK9</accession>
<name>A0ABT3KMK9_9GAMM</name>
<organism evidence="1 2">
    <name type="scientific">Marinomonas rhodophyticola</name>
    <dbReference type="NCBI Taxonomy" id="2992803"/>
    <lineage>
        <taxon>Bacteria</taxon>
        <taxon>Pseudomonadati</taxon>
        <taxon>Pseudomonadota</taxon>
        <taxon>Gammaproteobacteria</taxon>
        <taxon>Oceanospirillales</taxon>
        <taxon>Oceanospirillaceae</taxon>
        <taxon>Marinomonas</taxon>
    </lineage>
</organism>
<gene>
    <name evidence="1" type="ORF">ONZ52_23950</name>
</gene>
<evidence type="ECO:0000313" key="2">
    <source>
        <dbReference type="Proteomes" id="UP001431181"/>
    </source>
</evidence>
<comment type="caution">
    <text evidence="1">The sequence shown here is derived from an EMBL/GenBank/DDBJ whole genome shotgun (WGS) entry which is preliminary data.</text>
</comment>
<dbReference type="RefSeq" id="WP_265221069.1">
    <property type="nucleotide sequence ID" value="NZ_JAPEUL010000012.1"/>
</dbReference>
<evidence type="ECO:0000313" key="1">
    <source>
        <dbReference type="EMBL" id="MCW4631766.1"/>
    </source>
</evidence>
<reference evidence="1" key="1">
    <citation type="submission" date="2022-11" db="EMBL/GenBank/DDBJ databases">
        <title>Marinomonas sp. nov., isolated from marine algae.</title>
        <authorList>
            <person name="Choi D.G."/>
            <person name="Kim J.M."/>
            <person name="Lee J.K."/>
            <person name="Baek J.H."/>
            <person name="Jeon C.O."/>
        </authorList>
    </citation>
    <scope>NUCLEOTIDE SEQUENCE</scope>
    <source>
        <strain evidence="1">KJ51-3</strain>
    </source>
</reference>
<dbReference type="EMBL" id="JAPEUL010000012">
    <property type="protein sequence ID" value="MCW4631766.1"/>
    <property type="molecule type" value="Genomic_DNA"/>
</dbReference>
<proteinExistence type="predicted"/>
<protein>
    <submittedName>
        <fullName evidence="1">Uncharacterized protein</fullName>
    </submittedName>
</protein>
<dbReference type="Proteomes" id="UP001431181">
    <property type="component" value="Unassembled WGS sequence"/>
</dbReference>
<keyword evidence="2" id="KW-1185">Reference proteome</keyword>
<sequence>MNAEIIEPSEGVTAQLIRRLEASYPEQMNALQNSSSQPKGQIELCSSLGAKNMQRLTSWVVASDAISDKRHVNI</sequence>